<protein>
    <submittedName>
        <fullName evidence="1">Uncharacterized protein</fullName>
    </submittedName>
</protein>
<sequence>MGKAGEICKMLDVTKIIENMIDMTTKRCYKTPHSVWYREDVD</sequence>
<evidence type="ECO:0000313" key="1">
    <source>
        <dbReference type="EnsemblMetazoa" id="AMAM009172-PA"/>
    </source>
</evidence>
<evidence type="ECO:0000313" key="2">
    <source>
        <dbReference type="Proteomes" id="UP000075901"/>
    </source>
</evidence>
<reference evidence="2" key="1">
    <citation type="submission" date="2013-09" db="EMBL/GenBank/DDBJ databases">
        <title>The Genome Sequence of Anopheles maculatus species B.</title>
        <authorList>
            <consortium name="The Broad Institute Genomics Platform"/>
            <person name="Neafsey D.E."/>
            <person name="Besansky N."/>
            <person name="Howell P."/>
            <person name="Walton C."/>
            <person name="Young S.K."/>
            <person name="Zeng Q."/>
            <person name="Gargeya S."/>
            <person name="Fitzgerald M."/>
            <person name="Haas B."/>
            <person name="Abouelleil A."/>
            <person name="Allen A.W."/>
            <person name="Alvarado L."/>
            <person name="Arachchi H.M."/>
            <person name="Berlin A.M."/>
            <person name="Chapman S.B."/>
            <person name="Gainer-Dewar J."/>
            <person name="Goldberg J."/>
            <person name="Griggs A."/>
            <person name="Gujja S."/>
            <person name="Hansen M."/>
            <person name="Howarth C."/>
            <person name="Imamovic A."/>
            <person name="Ireland A."/>
            <person name="Larimer J."/>
            <person name="McCowan C."/>
            <person name="Murphy C."/>
            <person name="Pearson M."/>
            <person name="Poon T.W."/>
            <person name="Priest M."/>
            <person name="Roberts A."/>
            <person name="Saif S."/>
            <person name="Shea T."/>
            <person name="Sisk P."/>
            <person name="Sykes S."/>
            <person name="Wortman J."/>
            <person name="Nusbaum C."/>
            <person name="Birren B."/>
        </authorList>
    </citation>
    <scope>NUCLEOTIDE SEQUENCE [LARGE SCALE GENOMIC DNA]</scope>
    <source>
        <strain evidence="2">maculatus3</strain>
    </source>
</reference>
<dbReference type="AlphaFoldDB" id="A0A182SLJ7"/>
<dbReference type="EnsemblMetazoa" id="AMAM009172-RA">
    <property type="protein sequence ID" value="AMAM009172-PA"/>
    <property type="gene ID" value="AMAM009172"/>
</dbReference>
<organism evidence="1 2">
    <name type="scientific">Anopheles maculatus</name>
    <dbReference type="NCBI Taxonomy" id="74869"/>
    <lineage>
        <taxon>Eukaryota</taxon>
        <taxon>Metazoa</taxon>
        <taxon>Ecdysozoa</taxon>
        <taxon>Arthropoda</taxon>
        <taxon>Hexapoda</taxon>
        <taxon>Insecta</taxon>
        <taxon>Pterygota</taxon>
        <taxon>Neoptera</taxon>
        <taxon>Endopterygota</taxon>
        <taxon>Diptera</taxon>
        <taxon>Nematocera</taxon>
        <taxon>Culicoidea</taxon>
        <taxon>Culicidae</taxon>
        <taxon>Anophelinae</taxon>
        <taxon>Anopheles</taxon>
        <taxon>Anopheles maculatus group</taxon>
    </lineage>
</organism>
<keyword evidence="2" id="KW-1185">Reference proteome</keyword>
<reference evidence="1" key="2">
    <citation type="submission" date="2020-05" db="UniProtKB">
        <authorList>
            <consortium name="EnsemblMetazoa"/>
        </authorList>
    </citation>
    <scope>IDENTIFICATION</scope>
    <source>
        <strain evidence="1">maculatus3</strain>
    </source>
</reference>
<name>A0A182SLJ7_9DIPT</name>
<proteinExistence type="predicted"/>
<accession>A0A182SLJ7</accession>
<dbReference type="VEuPathDB" id="VectorBase:AMAM009172"/>
<dbReference type="Proteomes" id="UP000075901">
    <property type="component" value="Unassembled WGS sequence"/>
</dbReference>